<dbReference type="InterPro" id="IPR018151">
    <property type="entry name" value="TF_GreA/GreB_CS"/>
</dbReference>
<dbReference type="RefSeq" id="WP_109016240.1">
    <property type="nucleotide sequence ID" value="NZ_BDOQ01000013.1"/>
</dbReference>
<dbReference type="GO" id="GO:0003677">
    <property type="term" value="F:DNA binding"/>
    <property type="evidence" value="ECO:0007669"/>
    <property type="project" value="InterPro"/>
</dbReference>
<protein>
    <submittedName>
        <fullName evidence="2">GreA/GreB family elongation factor</fullName>
    </submittedName>
</protein>
<dbReference type="InterPro" id="IPR036953">
    <property type="entry name" value="GreA/GreB_C_sf"/>
</dbReference>
<dbReference type="SUPFAM" id="SSF54534">
    <property type="entry name" value="FKBP-like"/>
    <property type="match status" value="1"/>
</dbReference>
<proteinExistence type="predicted"/>
<feature type="domain" description="Transcription elongation factor GreA/GreB C-terminal" evidence="1">
    <location>
        <begin position="91"/>
        <end position="165"/>
    </location>
</feature>
<reference evidence="2 3" key="1">
    <citation type="journal article" date="2018" name="Environ. Microbiol.">
        <title>Isolation and genomic characterization of Novimethylophilus kurashikiensis gen. nov. sp. nov., a new lanthanide-dependent methylotrophic species of Methylophilaceae.</title>
        <authorList>
            <person name="Lv H."/>
            <person name="Sahin N."/>
            <person name="Tani A."/>
        </authorList>
    </citation>
    <scope>NUCLEOTIDE SEQUENCE [LARGE SCALE GENOMIC DNA]</scope>
    <source>
        <strain evidence="2 3">La2-4</strain>
    </source>
</reference>
<dbReference type="GO" id="GO:0006354">
    <property type="term" value="P:DNA-templated transcription elongation"/>
    <property type="evidence" value="ECO:0007669"/>
    <property type="project" value="TreeGrafter"/>
</dbReference>
<gene>
    <name evidence="2" type="ORF">NMK_2679</name>
</gene>
<dbReference type="InterPro" id="IPR001437">
    <property type="entry name" value="Tscrpt_elong_fac_GreA/B_C"/>
</dbReference>
<comment type="caution">
    <text evidence="2">The sequence shown here is derived from an EMBL/GenBank/DDBJ whole genome shotgun (WGS) entry which is preliminary data.</text>
</comment>
<dbReference type="PROSITE" id="PS00830">
    <property type="entry name" value="GREAB_2"/>
    <property type="match status" value="1"/>
</dbReference>
<dbReference type="Pfam" id="PF01272">
    <property type="entry name" value="GreA_GreB"/>
    <property type="match status" value="1"/>
</dbReference>
<sequence>MSRAFLNEDKFEQAGDELVERPISPHPNYVTPRGFRLLSEEAARLDTLRKQLIARKDDPFAIQQKAEVERDLRYFGARMESAIVVDPATQPVTEVRFGAVVEVEDENGDVHTFAIVGEDEADIANNHVSWVSPLARALIGAKVGDVVRWRRPAGDMELEITNINYPLEENA</sequence>
<dbReference type="GO" id="GO:0003746">
    <property type="term" value="F:translation elongation factor activity"/>
    <property type="evidence" value="ECO:0007669"/>
    <property type="project" value="UniProtKB-KW"/>
</dbReference>
<dbReference type="EMBL" id="BDOQ01000013">
    <property type="protein sequence ID" value="GBG15078.1"/>
    <property type="molecule type" value="Genomic_DNA"/>
</dbReference>
<evidence type="ECO:0000313" key="2">
    <source>
        <dbReference type="EMBL" id="GBG15078.1"/>
    </source>
</evidence>
<keyword evidence="3" id="KW-1185">Reference proteome</keyword>
<dbReference type="Proteomes" id="UP000245081">
    <property type="component" value="Unassembled WGS sequence"/>
</dbReference>
<dbReference type="PANTHER" id="PTHR30437:SF6">
    <property type="entry name" value="TRANSCRIPTION ELONGATION FACTOR GREB"/>
    <property type="match status" value="1"/>
</dbReference>
<keyword evidence="2" id="KW-0251">Elongation factor</keyword>
<dbReference type="FunFam" id="3.10.50.30:FF:000001">
    <property type="entry name" value="Transcription elongation factor GreA"/>
    <property type="match status" value="1"/>
</dbReference>
<evidence type="ECO:0000313" key="3">
    <source>
        <dbReference type="Proteomes" id="UP000245081"/>
    </source>
</evidence>
<dbReference type="InterPro" id="IPR023459">
    <property type="entry name" value="Tscrpt_elong_fac_GreA/B_fam"/>
</dbReference>
<accession>A0A2R5FC02</accession>
<dbReference type="OrthoDB" id="8537952at2"/>
<dbReference type="GO" id="GO:0032784">
    <property type="term" value="P:regulation of DNA-templated transcription elongation"/>
    <property type="evidence" value="ECO:0007669"/>
    <property type="project" value="InterPro"/>
</dbReference>
<dbReference type="GO" id="GO:0070063">
    <property type="term" value="F:RNA polymerase binding"/>
    <property type="evidence" value="ECO:0007669"/>
    <property type="project" value="InterPro"/>
</dbReference>
<dbReference type="PANTHER" id="PTHR30437">
    <property type="entry name" value="TRANSCRIPTION ELONGATION FACTOR GREA"/>
    <property type="match status" value="1"/>
</dbReference>
<evidence type="ECO:0000259" key="1">
    <source>
        <dbReference type="Pfam" id="PF01272"/>
    </source>
</evidence>
<dbReference type="AlphaFoldDB" id="A0A2R5FC02"/>
<dbReference type="Gene3D" id="3.10.50.30">
    <property type="entry name" value="Transcription elongation factor, GreA/GreB, C-terminal domain"/>
    <property type="match status" value="1"/>
</dbReference>
<organism evidence="2 3">
    <name type="scientific">Novimethylophilus kurashikiensis</name>
    <dbReference type="NCBI Taxonomy" id="1825523"/>
    <lineage>
        <taxon>Bacteria</taxon>
        <taxon>Pseudomonadati</taxon>
        <taxon>Pseudomonadota</taxon>
        <taxon>Betaproteobacteria</taxon>
        <taxon>Nitrosomonadales</taxon>
        <taxon>Methylophilaceae</taxon>
        <taxon>Novimethylophilus</taxon>
    </lineage>
</organism>
<name>A0A2R5FC02_9PROT</name>
<keyword evidence="2" id="KW-0648">Protein biosynthesis</keyword>